<feature type="binding site" evidence="14">
    <location>
        <position position="154"/>
    </location>
    <ligand>
        <name>Mg(2+)</name>
        <dbReference type="ChEBI" id="CHEBI:18420"/>
        <label>1</label>
        <note>catalytic</note>
    </ligand>
</feature>
<dbReference type="GO" id="GO:0008254">
    <property type="term" value="F:3'-nucleotidase activity"/>
    <property type="evidence" value="ECO:0007669"/>
    <property type="project" value="TreeGrafter"/>
</dbReference>
<comment type="pathway">
    <text evidence="4">Polyol metabolism; myo-inositol biosynthesis; myo-inositol from D-glucose 6-phosphate: step 2/2.</text>
</comment>
<comment type="subcellular location">
    <subcellularLocation>
        <location evidence="3">Membrane</location>
        <topology evidence="3">Single-pass membrane protein</topology>
    </subcellularLocation>
</comment>
<evidence type="ECO:0000256" key="15">
    <source>
        <dbReference type="SAM" id="MobiDB-lite"/>
    </source>
</evidence>
<dbReference type="FunFam" id="3.30.540.10:FF:000012">
    <property type="entry name" value="Blast:Putative inositol monophosphatase 3"/>
    <property type="match status" value="1"/>
</dbReference>
<dbReference type="InterPro" id="IPR050725">
    <property type="entry name" value="CysQ/Inositol_MonoPase"/>
</dbReference>
<evidence type="ECO:0000256" key="9">
    <source>
        <dbReference type="ARBA" id="ARBA00022801"/>
    </source>
</evidence>
<dbReference type="GO" id="GO:0012505">
    <property type="term" value="C:endomembrane system"/>
    <property type="evidence" value="ECO:0007669"/>
    <property type="project" value="TreeGrafter"/>
</dbReference>
<evidence type="ECO:0000256" key="2">
    <source>
        <dbReference type="ARBA" id="ARBA00001946"/>
    </source>
</evidence>
<feature type="binding site" evidence="14">
    <location>
        <position position="276"/>
    </location>
    <ligand>
        <name>Mg(2+)</name>
        <dbReference type="ChEBI" id="CHEBI:18420"/>
        <label>1</label>
        <note>catalytic</note>
    </ligand>
</feature>
<dbReference type="SUPFAM" id="SSF56655">
    <property type="entry name" value="Carbohydrate phosphatase"/>
    <property type="match status" value="1"/>
</dbReference>
<dbReference type="Gene3D" id="3.30.540.10">
    <property type="entry name" value="Fructose-1,6-Bisphosphatase, subunit A, domain 1"/>
    <property type="match status" value="1"/>
</dbReference>
<keyword evidence="10 14" id="KW-0460">Magnesium</keyword>
<keyword evidence="18" id="KW-1185">Reference proteome</keyword>
<reference evidence="17 18" key="1">
    <citation type="submission" date="2020-02" db="EMBL/GenBank/DDBJ databases">
        <authorList>
            <person name="Ferguson B K."/>
        </authorList>
    </citation>
    <scope>NUCLEOTIDE SEQUENCE [LARGE SCALE GENOMIC DNA]</scope>
</reference>
<evidence type="ECO:0000256" key="6">
    <source>
        <dbReference type="ARBA" id="ARBA00013106"/>
    </source>
</evidence>
<feature type="region of interest" description="Disordered" evidence="15">
    <location>
        <begin position="59"/>
        <end position="79"/>
    </location>
</feature>
<dbReference type="PANTHER" id="PTHR43028:SF4">
    <property type="entry name" value="INOSITOL MONOPHOSPHATASE 3"/>
    <property type="match status" value="1"/>
</dbReference>
<organism evidence="17 18">
    <name type="scientific">Nesidiocoris tenuis</name>
    <dbReference type="NCBI Taxonomy" id="355587"/>
    <lineage>
        <taxon>Eukaryota</taxon>
        <taxon>Metazoa</taxon>
        <taxon>Ecdysozoa</taxon>
        <taxon>Arthropoda</taxon>
        <taxon>Hexapoda</taxon>
        <taxon>Insecta</taxon>
        <taxon>Pterygota</taxon>
        <taxon>Neoptera</taxon>
        <taxon>Paraneoptera</taxon>
        <taxon>Hemiptera</taxon>
        <taxon>Heteroptera</taxon>
        <taxon>Panheteroptera</taxon>
        <taxon>Cimicomorpha</taxon>
        <taxon>Miridae</taxon>
        <taxon>Dicyphina</taxon>
        <taxon>Nesidiocoris</taxon>
    </lineage>
</organism>
<dbReference type="OrthoDB" id="74460at2759"/>
<evidence type="ECO:0000256" key="11">
    <source>
        <dbReference type="ARBA" id="ARBA00022989"/>
    </source>
</evidence>
<evidence type="ECO:0000256" key="7">
    <source>
        <dbReference type="ARBA" id="ARBA00022692"/>
    </source>
</evidence>
<keyword evidence="7 16" id="KW-0812">Transmembrane</keyword>
<evidence type="ECO:0000256" key="3">
    <source>
        <dbReference type="ARBA" id="ARBA00004167"/>
    </source>
</evidence>
<feature type="binding site" evidence="14">
    <location>
        <position position="151"/>
    </location>
    <ligand>
        <name>Mg(2+)</name>
        <dbReference type="ChEBI" id="CHEBI:18420"/>
        <label>1</label>
        <note>catalytic</note>
    </ligand>
</feature>
<evidence type="ECO:0000256" key="14">
    <source>
        <dbReference type="PIRSR" id="PIRSR600760-2"/>
    </source>
</evidence>
<evidence type="ECO:0000256" key="1">
    <source>
        <dbReference type="ARBA" id="ARBA00001033"/>
    </source>
</evidence>
<evidence type="ECO:0000256" key="12">
    <source>
        <dbReference type="ARBA" id="ARBA00023136"/>
    </source>
</evidence>
<evidence type="ECO:0000313" key="17">
    <source>
        <dbReference type="EMBL" id="CAB0003943.1"/>
    </source>
</evidence>
<feature type="transmembrane region" description="Helical" evidence="16">
    <location>
        <begin position="12"/>
        <end position="29"/>
    </location>
</feature>
<evidence type="ECO:0000256" key="10">
    <source>
        <dbReference type="ARBA" id="ARBA00022842"/>
    </source>
</evidence>
<comment type="catalytic activity">
    <reaction evidence="1">
        <text>a myo-inositol phosphate + H2O = myo-inositol + phosphate</text>
        <dbReference type="Rhea" id="RHEA:24056"/>
        <dbReference type="ChEBI" id="CHEBI:15377"/>
        <dbReference type="ChEBI" id="CHEBI:17268"/>
        <dbReference type="ChEBI" id="CHEBI:43474"/>
        <dbReference type="ChEBI" id="CHEBI:84139"/>
        <dbReference type="EC" id="3.1.3.25"/>
    </reaction>
</comment>
<keyword evidence="8 14" id="KW-0479">Metal-binding</keyword>
<evidence type="ECO:0000256" key="8">
    <source>
        <dbReference type="ARBA" id="ARBA00022723"/>
    </source>
</evidence>
<proteinExistence type="inferred from homology"/>
<dbReference type="Gene3D" id="3.40.190.80">
    <property type="match status" value="1"/>
</dbReference>
<dbReference type="GO" id="GO:0046872">
    <property type="term" value="F:metal ion binding"/>
    <property type="evidence" value="ECO:0007669"/>
    <property type="project" value="UniProtKB-KW"/>
</dbReference>
<dbReference type="EMBL" id="CADCXU010014226">
    <property type="protein sequence ID" value="CAB0003943.1"/>
    <property type="molecule type" value="Genomic_DNA"/>
</dbReference>
<keyword evidence="9" id="KW-0378">Hydrolase</keyword>
<dbReference type="InterPro" id="IPR000760">
    <property type="entry name" value="Inositol_monophosphatase-like"/>
</dbReference>
<keyword evidence="12 16" id="KW-0472">Membrane</keyword>
<accession>A0A6H5GKP3</accession>
<dbReference type="PANTHER" id="PTHR43028">
    <property type="entry name" value="3'(2'),5'-BISPHOSPHATE NUCLEOTIDASE 1"/>
    <property type="match status" value="1"/>
</dbReference>
<comment type="similarity">
    <text evidence="5">Belongs to the inositol monophosphatase superfamily.</text>
</comment>
<dbReference type="GO" id="GO:0005737">
    <property type="term" value="C:cytoplasm"/>
    <property type="evidence" value="ECO:0007669"/>
    <property type="project" value="UniProtKB-ARBA"/>
</dbReference>
<dbReference type="EC" id="3.1.3.25" evidence="6"/>
<evidence type="ECO:0000256" key="5">
    <source>
        <dbReference type="ARBA" id="ARBA00009759"/>
    </source>
</evidence>
<feature type="binding site" evidence="14">
    <location>
        <position position="113"/>
    </location>
    <ligand>
        <name>Mg(2+)</name>
        <dbReference type="ChEBI" id="CHEBI:18420"/>
        <label>1</label>
        <note>catalytic</note>
    </ligand>
</feature>
<evidence type="ECO:0000256" key="4">
    <source>
        <dbReference type="ARBA" id="ARBA00005152"/>
    </source>
</evidence>
<dbReference type="GO" id="GO:0052834">
    <property type="term" value="F:inositol monophosphate phosphatase activity"/>
    <property type="evidence" value="ECO:0007669"/>
    <property type="project" value="UniProtKB-EC"/>
</dbReference>
<evidence type="ECO:0000256" key="13">
    <source>
        <dbReference type="ARBA" id="ARBA00042119"/>
    </source>
</evidence>
<feature type="binding site" evidence="14">
    <location>
        <position position="153"/>
    </location>
    <ligand>
        <name>Mg(2+)</name>
        <dbReference type="ChEBI" id="CHEBI:18420"/>
        <label>1</label>
        <note>catalytic</note>
    </ligand>
</feature>
<gene>
    <name evidence="17" type="ORF">NTEN_LOCUS9420</name>
</gene>
<evidence type="ECO:0000256" key="16">
    <source>
        <dbReference type="SAM" id="Phobius"/>
    </source>
</evidence>
<dbReference type="Pfam" id="PF00459">
    <property type="entry name" value="Inositol_P"/>
    <property type="match status" value="1"/>
</dbReference>
<name>A0A6H5GKP3_9HEMI</name>
<dbReference type="Proteomes" id="UP000479000">
    <property type="component" value="Unassembled WGS sequence"/>
</dbReference>
<sequence length="354" mass="38779">MNFGGTIRINRFGLLIIACLLIILVYYNISSSSSSEQPQKVNLRQLLLAALEAAEKGGHEVVKGSHEPSAGAESKGETKEGVNIPVTKADYNSHCVMFYGIAKTFPFLKVISEEGENEKGCKNLTPLELNSNVPNLPDEEVLASDVAIWIDPLDATKEYTERLFEYVTTMVCVSYQGKPIIGVIHKPFGSEPKTTWAWLNQAMSKNLQSINDNTGITSKNVLVSMSHAGKAHDLIEPIFGKDAKLVPAAGSGYKTLEVTAGNATAYIHASYISKWDICAGDAILTATGNDLKMSNSKIVEIPSYQSYILEIKILGGFMVLEIPAHEMMSRSNNNLLTRSIFAKNLSEFRLFTNH</sequence>
<comment type="cofactor">
    <cofactor evidence="2 14">
        <name>Mg(2+)</name>
        <dbReference type="ChEBI" id="CHEBI:18420"/>
    </cofactor>
</comment>
<keyword evidence="11 16" id="KW-1133">Transmembrane helix</keyword>
<dbReference type="GO" id="GO:0016020">
    <property type="term" value="C:membrane"/>
    <property type="evidence" value="ECO:0007669"/>
    <property type="project" value="UniProtKB-SubCell"/>
</dbReference>
<dbReference type="AlphaFoldDB" id="A0A6H5GKP3"/>
<evidence type="ECO:0000313" key="18">
    <source>
        <dbReference type="Proteomes" id="UP000479000"/>
    </source>
</evidence>
<protein>
    <recommendedName>
        <fullName evidence="6">inositol-phosphate phosphatase</fullName>
        <ecNumber evidence="6">3.1.3.25</ecNumber>
    </recommendedName>
    <alternativeName>
        <fullName evidence="13">Myo-inositol monophosphatase A3</fullName>
    </alternativeName>
</protein>